<comment type="caution">
    <text evidence="2">The sequence shown here is derived from an EMBL/GenBank/DDBJ whole genome shotgun (WGS) entry which is preliminary data.</text>
</comment>
<sequence>MPSPTTPFNARAVALMRFVGALATRPLRPPDPALSWTTAGFASCLVDIAEELSAAPRHPDPAALPLAALAPSGNALAAIDPQVPAMLACLEHQQAAAFPHDVGTFDAHLIGTWRILTCWQQPHPIARCGWFHSAYATDAYPLPSIAPARREVLQAAIGPTAEALVFLFCTLDRCRLQRDLLAAGCIPSVGLPAKNWATGEWLDLPPAAIAAYLIVELANIAEQTCRLGKRPGLWMHRVSRLATLLSPERSTSLSGFPTVVPPIFNRCTQTLDRDRERKALDLYLRLPGQSVITKSDRAVLEAIAQLNPWIAEPHLALAAIARSTGNEDEAIACARAAERHLWNWGTPWDKRFSWFEQVRTALDATKVSTNY</sequence>
<dbReference type="RefSeq" id="WP_022609015.1">
    <property type="nucleotide sequence ID" value="NZ_ASSJ01000081.1"/>
</dbReference>
<dbReference type="EMBL" id="ASSJ01000081">
    <property type="protein sequence ID" value="ERN40119.1"/>
    <property type="molecule type" value="Genomic_DNA"/>
</dbReference>
<dbReference type="InParanoid" id="U5DHP6"/>
<dbReference type="Pfam" id="PF20680">
    <property type="entry name" value="DUF6817"/>
    <property type="match status" value="1"/>
</dbReference>
<evidence type="ECO:0000259" key="1">
    <source>
        <dbReference type="Pfam" id="PF20680"/>
    </source>
</evidence>
<dbReference type="eggNOG" id="ENOG502Z8XV">
    <property type="taxonomic scope" value="Bacteria"/>
</dbReference>
<proteinExistence type="predicted"/>
<gene>
    <name evidence="2" type="ORF">KR51_00034070</name>
</gene>
<name>U5DHP6_9CHRO</name>
<organism evidence="2 3">
    <name type="scientific">Rubidibacter lacunae KORDI 51-2</name>
    <dbReference type="NCBI Taxonomy" id="582515"/>
    <lineage>
        <taxon>Bacteria</taxon>
        <taxon>Bacillati</taxon>
        <taxon>Cyanobacteriota</taxon>
        <taxon>Cyanophyceae</taxon>
        <taxon>Oscillatoriophycideae</taxon>
        <taxon>Chroococcales</taxon>
        <taxon>Aphanothecaceae</taxon>
        <taxon>Rubidibacter</taxon>
    </lineage>
</organism>
<dbReference type="STRING" id="582515.KR51_00034070"/>
<evidence type="ECO:0000313" key="2">
    <source>
        <dbReference type="EMBL" id="ERN40119.1"/>
    </source>
</evidence>
<dbReference type="AlphaFoldDB" id="U5DHP6"/>
<dbReference type="PANTHER" id="PTHR37391">
    <property type="entry name" value="E3 UBIQUITIN-PROTEIN LIGASE"/>
    <property type="match status" value="1"/>
</dbReference>
<dbReference type="Proteomes" id="UP000016960">
    <property type="component" value="Unassembled WGS sequence"/>
</dbReference>
<feature type="domain" description="DUF6817" evidence="1">
    <location>
        <begin position="90"/>
        <end position="173"/>
    </location>
</feature>
<keyword evidence="3" id="KW-1185">Reference proteome</keyword>
<evidence type="ECO:0000313" key="3">
    <source>
        <dbReference type="Proteomes" id="UP000016960"/>
    </source>
</evidence>
<dbReference type="InterPro" id="IPR049202">
    <property type="entry name" value="DUF6817"/>
</dbReference>
<protein>
    <recommendedName>
        <fullName evidence="1">DUF6817 domain-containing protein</fullName>
    </recommendedName>
</protein>
<reference evidence="2 3" key="1">
    <citation type="submission" date="2013-05" db="EMBL/GenBank/DDBJ databases">
        <title>Draft genome sequence of Rubidibacter lacunae KORDI 51-2.</title>
        <authorList>
            <person name="Choi D.H."/>
            <person name="Noh J.H."/>
            <person name="Kwon K.-K."/>
            <person name="Lee J.-H."/>
            <person name="Ryu J.-Y."/>
        </authorList>
    </citation>
    <scope>NUCLEOTIDE SEQUENCE [LARGE SCALE GENOMIC DNA]</scope>
    <source>
        <strain evidence="2 3">KORDI 51-2</strain>
    </source>
</reference>
<dbReference type="OrthoDB" id="333547at2"/>
<accession>U5DHP6</accession>
<dbReference type="PANTHER" id="PTHR37391:SF2">
    <property type="entry name" value="E3 UBIQUITIN-PROTEIN LIGASE"/>
    <property type="match status" value="1"/>
</dbReference>